<accession>A0A8D8IZY9</accession>
<name>A0A8D8IZY9_CULPI</name>
<protein>
    <submittedName>
        <fullName evidence="1">(northern house mosquito) hypothetical protein</fullName>
    </submittedName>
</protein>
<sequence length="110" mass="12045">MLLTNAQTRLAWIVIYEGISSNLSHDPVPVPLLTLVQQRASGFLPVAMKTYERLRCCCLWQELEAIIPQDTLSQPRERGGVKNGPFPFTLAAIASPSPSSSTSPAIVQRP</sequence>
<dbReference type="EMBL" id="HBUE01163321">
    <property type="protein sequence ID" value="CAG6511331.1"/>
    <property type="molecule type" value="Transcribed_RNA"/>
</dbReference>
<dbReference type="EMBL" id="HBUE01268548">
    <property type="protein sequence ID" value="CAG6562753.1"/>
    <property type="molecule type" value="Transcribed_RNA"/>
</dbReference>
<reference evidence="1" key="1">
    <citation type="submission" date="2021-05" db="EMBL/GenBank/DDBJ databases">
        <authorList>
            <person name="Alioto T."/>
            <person name="Alioto T."/>
            <person name="Gomez Garrido J."/>
        </authorList>
    </citation>
    <scope>NUCLEOTIDE SEQUENCE</scope>
</reference>
<proteinExistence type="predicted"/>
<dbReference type="AlphaFoldDB" id="A0A8D8IZY9"/>
<organism evidence="1">
    <name type="scientific">Culex pipiens</name>
    <name type="common">House mosquito</name>
    <dbReference type="NCBI Taxonomy" id="7175"/>
    <lineage>
        <taxon>Eukaryota</taxon>
        <taxon>Metazoa</taxon>
        <taxon>Ecdysozoa</taxon>
        <taxon>Arthropoda</taxon>
        <taxon>Hexapoda</taxon>
        <taxon>Insecta</taxon>
        <taxon>Pterygota</taxon>
        <taxon>Neoptera</taxon>
        <taxon>Endopterygota</taxon>
        <taxon>Diptera</taxon>
        <taxon>Nematocera</taxon>
        <taxon>Culicoidea</taxon>
        <taxon>Culicidae</taxon>
        <taxon>Culicinae</taxon>
        <taxon>Culicini</taxon>
        <taxon>Culex</taxon>
        <taxon>Culex</taxon>
    </lineage>
</organism>
<evidence type="ECO:0000313" key="1">
    <source>
        <dbReference type="EMBL" id="CAG6562753.1"/>
    </source>
</evidence>